<keyword evidence="2" id="KW-1185">Reference proteome</keyword>
<dbReference type="Proteomes" id="UP000789508">
    <property type="component" value="Unassembled WGS sequence"/>
</dbReference>
<sequence length="105" mass="11928">MLVSFDVQETQDKIRGPGIIVEIDESKFGKRKYNRGYHVEGVWIFGGVERTPERKMFAMAVDDRSAETLLFLIEENINPGLNFVDPITGTHTNTIEGTWNGIKIQ</sequence>
<dbReference type="AlphaFoldDB" id="A0A9N9HW71"/>
<dbReference type="PANTHER" id="PTHR47163:SF2">
    <property type="entry name" value="SI:DKEY-17M8.2"/>
    <property type="match status" value="1"/>
</dbReference>
<reference evidence="1" key="1">
    <citation type="submission" date="2021-06" db="EMBL/GenBank/DDBJ databases">
        <authorList>
            <person name="Kallberg Y."/>
            <person name="Tangrot J."/>
            <person name="Rosling A."/>
        </authorList>
    </citation>
    <scope>NUCLEOTIDE SEQUENCE</scope>
    <source>
        <strain evidence="1">FL130A</strain>
    </source>
</reference>
<gene>
    <name evidence="1" type="ORF">ALEPTO_LOCUS11825</name>
</gene>
<accession>A0A9N9HW71</accession>
<name>A0A9N9HW71_9GLOM</name>
<dbReference type="PANTHER" id="PTHR47163">
    <property type="entry name" value="DDE_TNP_IS1595 DOMAIN-CONTAINING PROTEIN"/>
    <property type="match status" value="1"/>
</dbReference>
<evidence type="ECO:0000313" key="2">
    <source>
        <dbReference type="Proteomes" id="UP000789508"/>
    </source>
</evidence>
<dbReference type="EMBL" id="CAJVPS010021756">
    <property type="protein sequence ID" value="CAG8708509.1"/>
    <property type="molecule type" value="Genomic_DNA"/>
</dbReference>
<proteinExistence type="predicted"/>
<organism evidence="1 2">
    <name type="scientific">Ambispora leptoticha</name>
    <dbReference type="NCBI Taxonomy" id="144679"/>
    <lineage>
        <taxon>Eukaryota</taxon>
        <taxon>Fungi</taxon>
        <taxon>Fungi incertae sedis</taxon>
        <taxon>Mucoromycota</taxon>
        <taxon>Glomeromycotina</taxon>
        <taxon>Glomeromycetes</taxon>
        <taxon>Archaeosporales</taxon>
        <taxon>Ambisporaceae</taxon>
        <taxon>Ambispora</taxon>
    </lineage>
</organism>
<protein>
    <submittedName>
        <fullName evidence="1">11650_t:CDS:1</fullName>
    </submittedName>
</protein>
<feature type="non-terminal residue" evidence="1">
    <location>
        <position position="105"/>
    </location>
</feature>
<dbReference type="OrthoDB" id="5598606at2759"/>
<evidence type="ECO:0000313" key="1">
    <source>
        <dbReference type="EMBL" id="CAG8708509.1"/>
    </source>
</evidence>
<dbReference type="InterPro" id="IPR053164">
    <property type="entry name" value="IS1016-like_transposase"/>
</dbReference>
<comment type="caution">
    <text evidence="1">The sequence shown here is derived from an EMBL/GenBank/DDBJ whole genome shotgun (WGS) entry which is preliminary data.</text>
</comment>